<proteinExistence type="predicted"/>
<feature type="transmembrane region" description="Helical" evidence="2">
    <location>
        <begin position="17"/>
        <end position="37"/>
    </location>
</feature>
<feature type="domain" description="Knr4/Smi1-like" evidence="3">
    <location>
        <begin position="211"/>
        <end position="338"/>
    </location>
</feature>
<organism evidence="4 5">
    <name type="scientific">Planobispora takensis</name>
    <dbReference type="NCBI Taxonomy" id="1367882"/>
    <lineage>
        <taxon>Bacteria</taxon>
        <taxon>Bacillati</taxon>
        <taxon>Actinomycetota</taxon>
        <taxon>Actinomycetes</taxon>
        <taxon>Streptosporangiales</taxon>
        <taxon>Streptosporangiaceae</taxon>
        <taxon>Planobispora</taxon>
    </lineage>
</organism>
<sequence length="368" mass="39393">MIRDTLPGVRRLISSRWVRLALAAAVTAVVVVAVLRLRRAPAGSEVRVSPRTPPSPRGAAGSDAVPGRETPVGAGPAGHPGGPPAAEAPAARKEVIRRRVVRWGSVVIALCVLVFATRAVERAVFSEETVPVAERFEEPPAPSATSADSSAAPSADSSGTAAEEDCRPGTETPAVREVDPRVTRAVNRQWRRIERWLEANAPRTHRTLSPPARARTIAIAEAQMGLRFPGDLRASLLRHNGSVLNKGSGLTIFLYEAMNVRDIRDTWRRLCGIGAGDRIGPRVGSWEGRMIPVGADGSGNHLVVDSIRRDVGRTGDEGETSFELGGVRIPSYHALLRMTADALERGGTVGQWRPVVDGGTLSWETVRN</sequence>
<feature type="region of interest" description="Disordered" evidence="1">
    <location>
        <begin position="135"/>
        <end position="180"/>
    </location>
</feature>
<keyword evidence="2" id="KW-0472">Membrane</keyword>
<dbReference type="PANTHER" id="PTHR47432">
    <property type="entry name" value="CELL WALL ASSEMBLY REGULATOR SMI1"/>
    <property type="match status" value="1"/>
</dbReference>
<dbReference type="InterPro" id="IPR037883">
    <property type="entry name" value="Knr4/Smi1-like_sf"/>
</dbReference>
<dbReference type="SMART" id="SM00860">
    <property type="entry name" value="SMI1_KNR4"/>
    <property type="match status" value="1"/>
</dbReference>
<gene>
    <name evidence="4" type="ORF">Pta02_39270</name>
</gene>
<name>A0A8J3SWG7_9ACTN</name>
<dbReference type="Pfam" id="PF09346">
    <property type="entry name" value="SMI1_KNR4"/>
    <property type="match status" value="1"/>
</dbReference>
<dbReference type="InterPro" id="IPR051873">
    <property type="entry name" value="KNR4/SMI1_regulator"/>
</dbReference>
<dbReference type="Proteomes" id="UP000634476">
    <property type="component" value="Unassembled WGS sequence"/>
</dbReference>
<keyword evidence="5" id="KW-1185">Reference proteome</keyword>
<evidence type="ECO:0000313" key="4">
    <source>
        <dbReference type="EMBL" id="GII01919.1"/>
    </source>
</evidence>
<evidence type="ECO:0000256" key="2">
    <source>
        <dbReference type="SAM" id="Phobius"/>
    </source>
</evidence>
<protein>
    <recommendedName>
        <fullName evidence="3">Knr4/Smi1-like domain-containing protein</fullName>
    </recommendedName>
</protein>
<evidence type="ECO:0000259" key="3">
    <source>
        <dbReference type="SMART" id="SM00860"/>
    </source>
</evidence>
<evidence type="ECO:0000256" key="1">
    <source>
        <dbReference type="SAM" id="MobiDB-lite"/>
    </source>
</evidence>
<feature type="transmembrane region" description="Helical" evidence="2">
    <location>
        <begin position="100"/>
        <end position="120"/>
    </location>
</feature>
<dbReference type="InterPro" id="IPR018958">
    <property type="entry name" value="Knr4/Smi1-like_dom"/>
</dbReference>
<dbReference type="AlphaFoldDB" id="A0A8J3SWG7"/>
<dbReference type="EMBL" id="BOOK01000029">
    <property type="protein sequence ID" value="GII01919.1"/>
    <property type="molecule type" value="Genomic_DNA"/>
</dbReference>
<keyword evidence="2" id="KW-0812">Transmembrane</keyword>
<feature type="compositionally biased region" description="Low complexity" evidence="1">
    <location>
        <begin position="143"/>
        <end position="161"/>
    </location>
</feature>
<keyword evidence="2" id="KW-1133">Transmembrane helix</keyword>
<dbReference type="PANTHER" id="PTHR47432:SF1">
    <property type="entry name" value="CELL WALL ASSEMBLY REGULATOR SMI1"/>
    <property type="match status" value="1"/>
</dbReference>
<comment type="caution">
    <text evidence="4">The sequence shown here is derived from an EMBL/GenBank/DDBJ whole genome shotgun (WGS) entry which is preliminary data.</text>
</comment>
<reference evidence="4" key="1">
    <citation type="submission" date="2021-01" db="EMBL/GenBank/DDBJ databases">
        <title>Whole genome shotgun sequence of Planobispora takensis NBRC 109077.</title>
        <authorList>
            <person name="Komaki H."/>
            <person name="Tamura T."/>
        </authorList>
    </citation>
    <scope>NUCLEOTIDE SEQUENCE</scope>
    <source>
        <strain evidence="4">NBRC 109077</strain>
    </source>
</reference>
<evidence type="ECO:0000313" key="5">
    <source>
        <dbReference type="Proteomes" id="UP000634476"/>
    </source>
</evidence>
<accession>A0A8J3SWG7</accession>
<feature type="region of interest" description="Disordered" evidence="1">
    <location>
        <begin position="44"/>
        <end position="89"/>
    </location>
</feature>
<dbReference type="SUPFAM" id="SSF160631">
    <property type="entry name" value="SMI1/KNR4-like"/>
    <property type="match status" value="1"/>
</dbReference>
<feature type="compositionally biased region" description="Basic and acidic residues" evidence="1">
    <location>
        <begin position="164"/>
        <end position="180"/>
    </location>
</feature>